<dbReference type="Gene3D" id="1.20.120.1750">
    <property type="match status" value="1"/>
</dbReference>
<evidence type="ECO:0000313" key="15">
    <source>
        <dbReference type="EMBL" id="KAH9315750.1"/>
    </source>
</evidence>
<dbReference type="AlphaFoldDB" id="A0AA38G5B4"/>
<dbReference type="EMBL" id="JAHRHJ020000005">
    <property type="protein sequence ID" value="KAH9315750.1"/>
    <property type="molecule type" value="Genomic_DNA"/>
</dbReference>
<keyword evidence="7" id="KW-0479">Metal-binding</keyword>
<dbReference type="InterPro" id="IPR031127">
    <property type="entry name" value="E3_UB_ligase_RBR"/>
</dbReference>
<feature type="domain" description="RING-type" evidence="13">
    <location>
        <begin position="281"/>
        <end position="325"/>
    </location>
</feature>
<dbReference type="PANTHER" id="PTHR11685">
    <property type="entry name" value="RBR FAMILY RING FINGER AND IBR DOMAIN-CONTAINING"/>
    <property type="match status" value="1"/>
</dbReference>
<evidence type="ECO:0000256" key="2">
    <source>
        <dbReference type="ARBA" id="ARBA00001947"/>
    </source>
</evidence>
<dbReference type="GO" id="GO:0003676">
    <property type="term" value="F:nucleic acid binding"/>
    <property type="evidence" value="ECO:0007669"/>
    <property type="project" value="InterPro"/>
</dbReference>
<dbReference type="SMART" id="SM00647">
    <property type="entry name" value="IBR"/>
    <property type="match status" value="1"/>
</dbReference>
<keyword evidence="8" id="KW-0677">Repeat</keyword>
<dbReference type="Pfam" id="PF01485">
    <property type="entry name" value="IBR"/>
    <property type="match status" value="1"/>
</dbReference>
<dbReference type="OMA" id="LMMINIK"/>
<accession>A0AA38G5B4</accession>
<sequence>MENYDEDYAFREQINEALAASSAISSSSAWDPMDSEFVLALRFQEMLENEFKNPNNDEWQDARLDFDEPTEEEWSDIDAFGSCCSDDEDEEEEEEWRDAEGSEEFSCCSSDSDCRVADYGGSRLERYYRLFFKGMSKIRSGQLGMSCSGIGVVIQKPSGENLSQVQKKLDFYVDGTVAEHLALMDGLLASLELSVRCVQAFTDSELVYDQIAGGQKLENQLLIAVRQRILEHVRKLDKFVLTLIPKIEVKKVLFLANEAIDLPTTKSKRVDLRDTSQTEDCLICCEEKAPWEMVTVKCFHKFCSHCMVRYVDSKLQASQVPIRCPQMGCEHYMSVDECKAFLPAACYEALLKALAEANIPDSKRVYCPFPNCSALFDKGQDASTRASSSSNQEDTAIGCVECPECHRLFCADCCVPWHPSMSCEEYQGLPVDERNSEDVSLHRLAQNRQWRRCQECRRMIELTQGCFHMTC</sequence>
<dbReference type="InterPro" id="IPR044066">
    <property type="entry name" value="TRIAD_supradom"/>
</dbReference>
<dbReference type="InterPro" id="IPR017907">
    <property type="entry name" value="Znf_RING_CS"/>
</dbReference>
<dbReference type="SUPFAM" id="SSF53098">
    <property type="entry name" value="Ribonuclease H-like"/>
    <property type="match status" value="1"/>
</dbReference>
<name>A0AA38G5B4_TAXCH</name>
<feature type="non-terminal residue" evidence="15">
    <location>
        <position position="1"/>
    </location>
</feature>
<evidence type="ECO:0000256" key="7">
    <source>
        <dbReference type="ARBA" id="ARBA00022723"/>
    </source>
</evidence>
<evidence type="ECO:0000259" key="13">
    <source>
        <dbReference type="PROSITE" id="PS50089"/>
    </source>
</evidence>
<evidence type="ECO:0000256" key="6">
    <source>
        <dbReference type="ARBA" id="ARBA00022679"/>
    </source>
</evidence>
<dbReference type="InterPro" id="IPR001841">
    <property type="entry name" value="Znf_RING"/>
</dbReference>
<evidence type="ECO:0000256" key="3">
    <source>
        <dbReference type="ARBA" id="ARBA00003976"/>
    </source>
</evidence>
<dbReference type="FunFam" id="3.30.40.10:FF:000230">
    <property type="entry name" value="RBR-type E3 ubiquitin transferase"/>
    <property type="match status" value="1"/>
</dbReference>
<evidence type="ECO:0000259" key="14">
    <source>
        <dbReference type="PROSITE" id="PS51873"/>
    </source>
</evidence>
<dbReference type="Gene3D" id="3.30.40.10">
    <property type="entry name" value="Zinc/RING finger domain, C3HC4 (zinc finger)"/>
    <property type="match status" value="1"/>
</dbReference>
<comment type="cofactor">
    <cofactor evidence="2">
        <name>Zn(2+)</name>
        <dbReference type="ChEBI" id="CHEBI:29105"/>
    </cofactor>
</comment>
<evidence type="ECO:0000256" key="1">
    <source>
        <dbReference type="ARBA" id="ARBA00001798"/>
    </source>
</evidence>
<dbReference type="InterPro" id="IPR002867">
    <property type="entry name" value="IBR_dom"/>
</dbReference>
<dbReference type="InterPro" id="IPR036397">
    <property type="entry name" value="RNaseH_sf"/>
</dbReference>
<dbReference type="InterPro" id="IPR002156">
    <property type="entry name" value="RNaseH_domain"/>
</dbReference>
<dbReference type="PROSITE" id="PS50089">
    <property type="entry name" value="ZF_RING_2"/>
    <property type="match status" value="1"/>
</dbReference>
<evidence type="ECO:0000256" key="11">
    <source>
        <dbReference type="ARBA" id="ARBA00022833"/>
    </source>
</evidence>
<comment type="catalytic activity">
    <reaction evidence="1">
        <text>[E2 ubiquitin-conjugating enzyme]-S-ubiquitinyl-L-cysteine + [acceptor protein]-L-lysine = [E2 ubiquitin-conjugating enzyme]-L-cysteine + [acceptor protein]-N(6)-ubiquitinyl-L-lysine.</text>
        <dbReference type="EC" id="2.3.2.31"/>
    </reaction>
</comment>
<keyword evidence="11" id="KW-0862">Zinc</keyword>
<dbReference type="Gene3D" id="3.30.420.10">
    <property type="entry name" value="Ribonuclease H-like superfamily/Ribonuclease H"/>
    <property type="match status" value="1"/>
</dbReference>
<keyword evidence="10" id="KW-0833">Ubl conjugation pathway</keyword>
<dbReference type="GO" id="GO:0016567">
    <property type="term" value="P:protein ubiquitination"/>
    <property type="evidence" value="ECO:0007669"/>
    <property type="project" value="InterPro"/>
</dbReference>
<reference evidence="15 16" key="1">
    <citation type="journal article" date="2021" name="Nat. Plants">
        <title>The Taxus genome provides insights into paclitaxel biosynthesis.</title>
        <authorList>
            <person name="Xiong X."/>
            <person name="Gou J."/>
            <person name="Liao Q."/>
            <person name="Li Y."/>
            <person name="Zhou Q."/>
            <person name="Bi G."/>
            <person name="Li C."/>
            <person name="Du R."/>
            <person name="Wang X."/>
            <person name="Sun T."/>
            <person name="Guo L."/>
            <person name="Liang H."/>
            <person name="Lu P."/>
            <person name="Wu Y."/>
            <person name="Zhang Z."/>
            <person name="Ro D.K."/>
            <person name="Shang Y."/>
            <person name="Huang S."/>
            <person name="Yan J."/>
        </authorList>
    </citation>
    <scope>NUCLEOTIDE SEQUENCE [LARGE SCALE GENOMIC DNA]</scope>
    <source>
        <strain evidence="15">Ta-2019</strain>
    </source>
</reference>
<protein>
    <recommendedName>
        <fullName evidence="5">RBR-type E3 ubiquitin transferase</fullName>
        <ecNumber evidence="5">2.3.2.31</ecNumber>
    </recommendedName>
</protein>
<evidence type="ECO:0000256" key="9">
    <source>
        <dbReference type="ARBA" id="ARBA00022771"/>
    </source>
</evidence>
<dbReference type="GO" id="GO:0061630">
    <property type="term" value="F:ubiquitin protein ligase activity"/>
    <property type="evidence" value="ECO:0007669"/>
    <property type="project" value="UniProtKB-EC"/>
</dbReference>
<dbReference type="GO" id="GO:0008270">
    <property type="term" value="F:zinc ion binding"/>
    <property type="evidence" value="ECO:0007669"/>
    <property type="project" value="UniProtKB-KW"/>
</dbReference>
<keyword evidence="9 12" id="KW-0863">Zinc-finger</keyword>
<comment type="caution">
    <text evidence="15">The sequence shown here is derived from an EMBL/GenBank/DDBJ whole genome shotgun (WGS) entry which is preliminary data.</text>
</comment>
<evidence type="ECO:0000256" key="8">
    <source>
        <dbReference type="ARBA" id="ARBA00022737"/>
    </source>
</evidence>
<dbReference type="InterPro" id="IPR012337">
    <property type="entry name" value="RNaseH-like_sf"/>
</dbReference>
<comment type="function">
    <text evidence="3">Might act as an E3 ubiquitin-protein ligase, or as part of E3 complex, which accepts ubiquitin from specific E2 ubiquitin-conjugating enzymes and then transfers it to substrates.</text>
</comment>
<evidence type="ECO:0000256" key="12">
    <source>
        <dbReference type="PROSITE-ProRule" id="PRU00175"/>
    </source>
</evidence>
<feature type="domain" description="RING-type" evidence="14">
    <location>
        <begin position="277"/>
        <end position="471"/>
    </location>
</feature>
<comment type="similarity">
    <text evidence="4">Belongs to the RBR family. Ariadne subfamily.</text>
</comment>
<dbReference type="FunFam" id="3.30.420.10:FF:000076">
    <property type="entry name" value="RBR-type E3 ubiquitin transferase"/>
    <property type="match status" value="1"/>
</dbReference>
<evidence type="ECO:0000256" key="10">
    <source>
        <dbReference type="ARBA" id="ARBA00022786"/>
    </source>
</evidence>
<evidence type="ECO:0000313" key="16">
    <source>
        <dbReference type="Proteomes" id="UP000824469"/>
    </source>
</evidence>
<gene>
    <name evidence="15" type="ORF">KI387_024377</name>
</gene>
<dbReference type="EC" id="2.3.2.31" evidence="5"/>
<proteinExistence type="inferred from homology"/>
<organism evidence="15 16">
    <name type="scientific">Taxus chinensis</name>
    <name type="common">Chinese yew</name>
    <name type="synonym">Taxus wallichiana var. chinensis</name>
    <dbReference type="NCBI Taxonomy" id="29808"/>
    <lineage>
        <taxon>Eukaryota</taxon>
        <taxon>Viridiplantae</taxon>
        <taxon>Streptophyta</taxon>
        <taxon>Embryophyta</taxon>
        <taxon>Tracheophyta</taxon>
        <taxon>Spermatophyta</taxon>
        <taxon>Pinopsida</taxon>
        <taxon>Pinidae</taxon>
        <taxon>Conifers II</taxon>
        <taxon>Cupressales</taxon>
        <taxon>Taxaceae</taxon>
        <taxon>Taxus</taxon>
    </lineage>
</organism>
<evidence type="ECO:0000256" key="4">
    <source>
        <dbReference type="ARBA" id="ARBA00005884"/>
    </source>
</evidence>
<keyword evidence="16" id="KW-1185">Reference proteome</keyword>
<dbReference type="PROSITE" id="PS00518">
    <property type="entry name" value="ZF_RING_1"/>
    <property type="match status" value="1"/>
</dbReference>
<keyword evidence="6" id="KW-0808">Transferase</keyword>
<dbReference type="PROSITE" id="PS51873">
    <property type="entry name" value="TRIAD"/>
    <property type="match status" value="1"/>
</dbReference>
<dbReference type="Pfam" id="PF13456">
    <property type="entry name" value="RVT_3"/>
    <property type="match status" value="1"/>
</dbReference>
<dbReference type="InterPro" id="IPR013083">
    <property type="entry name" value="Znf_RING/FYVE/PHD"/>
</dbReference>
<dbReference type="CDD" id="cd22582">
    <property type="entry name" value="BRcat_RBR_unk"/>
    <property type="match status" value="1"/>
</dbReference>
<dbReference type="Proteomes" id="UP000824469">
    <property type="component" value="Unassembled WGS sequence"/>
</dbReference>
<evidence type="ECO:0000256" key="5">
    <source>
        <dbReference type="ARBA" id="ARBA00012251"/>
    </source>
</evidence>
<dbReference type="SUPFAM" id="SSF57850">
    <property type="entry name" value="RING/U-box"/>
    <property type="match status" value="2"/>
</dbReference>
<dbReference type="GO" id="GO:0004523">
    <property type="term" value="F:RNA-DNA hybrid ribonuclease activity"/>
    <property type="evidence" value="ECO:0007669"/>
    <property type="project" value="InterPro"/>
</dbReference>